<evidence type="ECO:0000256" key="2">
    <source>
        <dbReference type="SAM" id="SignalP"/>
    </source>
</evidence>
<keyword evidence="2" id="KW-0732">Signal</keyword>
<feature type="compositionally biased region" description="Pro residues" evidence="1">
    <location>
        <begin position="74"/>
        <end position="92"/>
    </location>
</feature>
<evidence type="ECO:0000313" key="4">
    <source>
        <dbReference type="Proteomes" id="UP001396334"/>
    </source>
</evidence>
<accession>A0ABR2Q2M3</accession>
<comment type="caution">
    <text evidence="3">The sequence shown here is derived from an EMBL/GenBank/DDBJ whole genome shotgun (WGS) entry which is preliminary data.</text>
</comment>
<gene>
    <name evidence="3" type="ORF">V6N11_045814</name>
</gene>
<evidence type="ECO:0000256" key="1">
    <source>
        <dbReference type="SAM" id="MobiDB-lite"/>
    </source>
</evidence>
<evidence type="ECO:0000313" key="3">
    <source>
        <dbReference type="EMBL" id="KAK8994741.1"/>
    </source>
</evidence>
<feature type="region of interest" description="Disordered" evidence="1">
    <location>
        <begin position="54"/>
        <end position="92"/>
    </location>
</feature>
<name>A0ABR2Q2M3_9ROSI</name>
<feature type="signal peptide" evidence="2">
    <location>
        <begin position="1"/>
        <end position="19"/>
    </location>
</feature>
<keyword evidence="4" id="KW-1185">Reference proteome</keyword>
<organism evidence="3 4">
    <name type="scientific">Hibiscus sabdariffa</name>
    <name type="common">roselle</name>
    <dbReference type="NCBI Taxonomy" id="183260"/>
    <lineage>
        <taxon>Eukaryota</taxon>
        <taxon>Viridiplantae</taxon>
        <taxon>Streptophyta</taxon>
        <taxon>Embryophyta</taxon>
        <taxon>Tracheophyta</taxon>
        <taxon>Spermatophyta</taxon>
        <taxon>Magnoliopsida</taxon>
        <taxon>eudicotyledons</taxon>
        <taxon>Gunneridae</taxon>
        <taxon>Pentapetalae</taxon>
        <taxon>rosids</taxon>
        <taxon>malvids</taxon>
        <taxon>Malvales</taxon>
        <taxon>Malvaceae</taxon>
        <taxon>Malvoideae</taxon>
        <taxon>Hibiscus</taxon>
    </lineage>
</organism>
<protein>
    <submittedName>
        <fullName evidence="3">Uncharacterized protein</fullName>
    </submittedName>
</protein>
<feature type="chain" id="PRO_5045439655" evidence="2">
    <location>
        <begin position="20"/>
        <end position="92"/>
    </location>
</feature>
<dbReference type="EMBL" id="JBBPBN010000047">
    <property type="protein sequence ID" value="KAK8994741.1"/>
    <property type="molecule type" value="Genomic_DNA"/>
</dbReference>
<reference evidence="3 4" key="1">
    <citation type="journal article" date="2024" name="G3 (Bethesda)">
        <title>Genome assembly of Hibiscus sabdariffa L. provides insights into metabolisms of medicinal natural products.</title>
        <authorList>
            <person name="Kim T."/>
        </authorList>
    </citation>
    <scope>NUCLEOTIDE SEQUENCE [LARGE SCALE GENOMIC DNA]</scope>
    <source>
        <strain evidence="3">TK-2024</strain>
        <tissue evidence="3">Old leaves</tissue>
    </source>
</reference>
<sequence length="92" mass="10149">MDANSFLLVFLLINVVAFSQLDLAVQAAESVPVPLSDSMQFHGISNELKVLSRRTQPLTPPSPRINAPVQYKPRFPPPPPPPPPPCLWQPPM</sequence>
<proteinExistence type="predicted"/>
<dbReference type="Proteomes" id="UP001396334">
    <property type="component" value="Unassembled WGS sequence"/>
</dbReference>